<feature type="compositionally biased region" description="Low complexity" evidence="2">
    <location>
        <begin position="457"/>
        <end position="469"/>
    </location>
</feature>
<reference evidence="4 5" key="1">
    <citation type="journal article" date="2020" name="G3 (Bethesda)">
        <title>Improved Reference Genome for Cyclotella cryptica CCMP332, a Model for Cell Wall Morphogenesis, Salinity Adaptation, and Lipid Production in Diatoms (Bacillariophyta).</title>
        <authorList>
            <person name="Roberts W.R."/>
            <person name="Downey K.M."/>
            <person name="Ruck E.C."/>
            <person name="Traller J.C."/>
            <person name="Alverson A.J."/>
        </authorList>
    </citation>
    <scope>NUCLEOTIDE SEQUENCE [LARGE SCALE GENOMIC DNA]</scope>
    <source>
        <strain evidence="4 5">CCMP332</strain>
    </source>
</reference>
<gene>
    <name evidence="4" type="ORF">HJC23_012630</name>
</gene>
<feature type="chain" id="PRO_5044827613" description="Sulfotransferase domain-containing protein" evidence="3">
    <location>
        <begin position="26"/>
        <end position="622"/>
    </location>
</feature>
<protein>
    <recommendedName>
        <fullName evidence="6">Sulfotransferase domain-containing protein</fullName>
    </recommendedName>
</protein>
<evidence type="ECO:0000313" key="5">
    <source>
        <dbReference type="Proteomes" id="UP001516023"/>
    </source>
</evidence>
<sequence>MTISPRPKHFLLTSLAIAACLLVLQNNHRQAHIDASLDVEPPVLPSSDTSSSLRRLSIALPNGGCQITWPKTPPPNIQITYAASYPGCGARMTWNLVEALTGLETGDDWNNNGRGDKVVTVKTHYPQSNGILPEFDDRITRAFLVVRNPLQSIPSFFNHIYEMRNHLPVHSERAPVEEWIKWRDHYLEEEIREYKKFMIYWMDRYTPENRYVITYEGLTDDLIGPEVTKGLNEFLGQAEGVETIDRDSVPCIWKAVVKNQPPEHQKEQIEKLQSSKAGGDLEKGGPSVGVGAGVGDSNGVVSNVANPPPPQNMDMSPSAGGGMDASMGVVQNNANPPPPPNMDIGPSTGGGMDTSMGVVQNNMNPPPPPNMDTSYALPPERTDNTEVQQPNQVGQLDMMSSAAFGQPIQQPPQQAWPGADKSLQSMYLDQTQQQFLQRQQQLQSMPVAGYGGDASSQQMYPPAQGQMQPQQLLEQMQQFQQQPEQVQQFQQQPEQMQQFQQQPQQMQTYGQYQQPMQTMQYQQPMQTMQYDQQLPGNLRHRRLDPGHHDSQRKGPNVPRPYTAKQLDLMMQMLSDLGDRYKDDVRLNNIMKGYYEKVEKAKNDLVGVQSPGAKPAAPPGGFF</sequence>
<name>A0ABD3QLR1_9STRA</name>
<dbReference type="AlphaFoldDB" id="A0ABD3QLR1"/>
<dbReference type="InterPro" id="IPR051589">
    <property type="entry name" value="Sialate-O-sulfotransferase"/>
</dbReference>
<dbReference type="PANTHER" id="PTHR45964">
    <property type="entry name" value="WSCD FAMILY MEMBER CG9164"/>
    <property type="match status" value="1"/>
</dbReference>
<dbReference type="PANTHER" id="PTHR45964:SF5">
    <property type="entry name" value="WSCD FAMILY MEMBER CG9164"/>
    <property type="match status" value="1"/>
</dbReference>
<feature type="signal peptide" evidence="3">
    <location>
        <begin position="1"/>
        <end position="25"/>
    </location>
</feature>
<organism evidence="4 5">
    <name type="scientific">Cyclotella cryptica</name>
    <dbReference type="NCBI Taxonomy" id="29204"/>
    <lineage>
        <taxon>Eukaryota</taxon>
        <taxon>Sar</taxon>
        <taxon>Stramenopiles</taxon>
        <taxon>Ochrophyta</taxon>
        <taxon>Bacillariophyta</taxon>
        <taxon>Coscinodiscophyceae</taxon>
        <taxon>Thalassiosirophycidae</taxon>
        <taxon>Stephanodiscales</taxon>
        <taxon>Stephanodiscaceae</taxon>
        <taxon>Cyclotella</taxon>
    </lineage>
</organism>
<evidence type="ECO:0000256" key="2">
    <source>
        <dbReference type="SAM" id="MobiDB-lite"/>
    </source>
</evidence>
<accession>A0ABD3QLR1</accession>
<dbReference type="InterPro" id="IPR027417">
    <property type="entry name" value="P-loop_NTPase"/>
</dbReference>
<dbReference type="PROSITE" id="PS51257">
    <property type="entry name" value="PROKAR_LIPOPROTEIN"/>
    <property type="match status" value="1"/>
</dbReference>
<feature type="region of interest" description="Disordered" evidence="2">
    <location>
        <begin position="450"/>
        <end position="469"/>
    </location>
</feature>
<dbReference type="EMBL" id="JABMIG020000028">
    <property type="protein sequence ID" value="KAL3801230.1"/>
    <property type="molecule type" value="Genomic_DNA"/>
</dbReference>
<feature type="compositionally biased region" description="Basic and acidic residues" evidence="2">
    <location>
        <begin position="543"/>
        <end position="552"/>
    </location>
</feature>
<evidence type="ECO:0008006" key="6">
    <source>
        <dbReference type="Google" id="ProtNLM"/>
    </source>
</evidence>
<evidence type="ECO:0000313" key="4">
    <source>
        <dbReference type="EMBL" id="KAL3801230.1"/>
    </source>
</evidence>
<comment type="caution">
    <text evidence="4">The sequence shown here is derived from an EMBL/GenBank/DDBJ whole genome shotgun (WGS) entry which is preliminary data.</text>
</comment>
<proteinExistence type="inferred from homology"/>
<comment type="similarity">
    <text evidence="1">Belongs to the WSCD family.</text>
</comment>
<feature type="region of interest" description="Disordered" evidence="2">
    <location>
        <begin position="260"/>
        <end position="284"/>
    </location>
</feature>
<keyword evidence="5" id="KW-1185">Reference proteome</keyword>
<evidence type="ECO:0000256" key="3">
    <source>
        <dbReference type="SAM" id="SignalP"/>
    </source>
</evidence>
<dbReference type="Gene3D" id="3.40.50.300">
    <property type="entry name" value="P-loop containing nucleotide triphosphate hydrolases"/>
    <property type="match status" value="1"/>
</dbReference>
<dbReference type="SUPFAM" id="SSF52540">
    <property type="entry name" value="P-loop containing nucleoside triphosphate hydrolases"/>
    <property type="match status" value="1"/>
</dbReference>
<dbReference type="Proteomes" id="UP001516023">
    <property type="component" value="Unassembled WGS sequence"/>
</dbReference>
<keyword evidence="3" id="KW-0732">Signal</keyword>
<evidence type="ECO:0000256" key="1">
    <source>
        <dbReference type="ARBA" id="ARBA00010236"/>
    </source>
</evidence>
<feature type="compositionally biased region" description="Basic and acidic residues" evidence="2">
    <location>
        <begin position="261"/>
        <end position="270"/>
    </location>
</feature>
<feature type="region of interest" description="Disordered" evidence="2">
    <location>
        <begin position="537"/>
        <end position="562"/>
    </location>
</feature>